<proteinExistence type="predicted"/>
<name>A0A6C0B3D8_9ZZZZ</name>
<organism evidence="1">
    <name type="scientific">viral metagenome</name>
    <dbReference type="NCBI Taxonomy" id="1070528"/>
    <lineage>
        <taxon>unclassified sequences</taxon>
        <taxon>metagenomes</taxon>
        <taxon>organismal metagenomes</taxon>
    </lineage>
</organism>
<sequence length="100" mass="11578">MNSTCKDAYSIFCEHNKDTNNEKITFVLNVLNIYKNKTVISDAELSFLSHYIHFSIGKDNMTPYQMNILTCALSKLTIVDRPSSHDLLNFIFYSITRNFT</sequence>
<evidence type="ECO:0000313" key="1">
    <source>
        <dbReference type="EMBL" id="QHS86566.1"/>
    </source>
</evidence>
<dbReference type="AlphaFoldDB" id="A0A6C0B3D8"/>
<dbReference type="EMBL" id="MN739058">
    <property type="protein sequence ID" value="QHS86566.1"/>
    <property type="molecule type" value="Genomic_DNA"/>
</dbReference>
<accession>A0A6C0B3D8</accession>
<reference evidence="1" key="1">
    <citation type="journal article" date="2020" name="Nature">
        <title>Giant virus diversity and host interactions through global metagenomics.</title>
        <authorList>
            <person name="Schulz F."/>
            <person name="Roux S."/>
            <person name="Paez-Espino D."/>
            <person name="Jungbluth S."/>
            <person name="Walsh D.A."/>
            <person name="Denef V.J."/>
            <person name="McMahon K.D."/>
            <person name="Konstantinidis K.T."/>
            <person name="Eloe-Fadrosh E.A."/>
            <person name="Kyrpides N.C."/>
            <person name="Woyke T."/>
        </authorList>
    </citation>
    <scope>NUCLEOTIDE SEQUENCE</scope>
    <source>
        <strain evidence="1">GVMAG-M-3300009422-16</strain>
    </source>
</reference>
<protein>
    <submittedName>
        <fullName evidence="1">Uncharacterized protein</fullName>
    </submittedName>
</protein>